<evidence type="ECO:0000313" key="2">
    <source>
        <dbReference type="Proteomes" id="UP000054477"/>
    </source>
</evidence>
<evidence type="ECO:0000313" key="1">
    <source>
        <dbReference type="EMBL" id="KIJ94276.1"/>
    </source>
</evidence>
<reference evidence="1 2" key="1">
    <citation type="submission" date="2014-04" db="EMBL/GenBank/DDBJ databases">
        <authorList>
            <consortium name="DOE Joint Genome Institute"/>
            <person name="Kuo A."/>
            <person name="Kohler A."/>
            <person name="Nagy L.G."/>
            <person name="Floudas D."/>
            <person name="Copeland A."/>
            <person name="Barry K.W."/>
            <person name="Cichocki N."/>
            <person name="Veneault-Fourrey C."/>
            <person name="LaButti K."/>
            <person name="Lindquist E.A."/>
            <person name="Lipzen A."/>
            <person name="Lundell T."/>
            <person name="Morin E."/>
            <person name="Murat C."/>
            <person name="Sun H."/>
            <person name="Tunlid A."/>
            <person name="Henrissat B."/>
            <person name="Grigoriev I.V."/>
            <person name="Hibbett D.S."/>
            <person name="Martin F."/>
            <person name="Nordberg H.P."/>
            <person name="Cantor M.N."/>
            <person name="Hua S.X."/>
        </authorList>
    </citation>
    <scope>NUCLEOTIDE SEQUENCE [LARGE SCALE GENOMIC DNA]</scope>
    <source>
        <strain evidence="1 2">LaAM-08-1</strain>
    </source>
</reference>
<dbReference type="HOGENOM" id="CLU_196410_0_0_1"/>
<feature type="non-terminal residue" evidence="1">
    <location>
        <position position="64"/>
    </location>
</feature>
<gene>
    <name evidence="1" type="ORF">K443DRAFT_48209</name>
</gene>
<dbReference type="PANTHER" id="PTHR35043:SF7">
    <property type="entry name" value="TRANSCRIPTION FACTOR DOMAIN-CONTAINING PROTEIN"/>
    <property type="match status" value="1"/>
</dbReference>
<name>A0A0C9X9B3_9AGAR</name>
<reference evidence="2" key="2">
    <citation type="submission" date="2015-01" db="EMBL/GenBank/DDBJ databases">
        <title>Evolutionary Origins and Diversification of the Mycorrhizal Mutualists.</title>
        <authorList>
            <consortium name="DOE Joint Genome Institute"/>
            <consortium name="Mycorrhizal Genomics Consortium"/>
            <person name="Kohler A."/>
            <person name="Kuo A."/>
            <person name="Nagy L.G."/>
            <person name="Floudas D."/>
            <person name="Copeland A."/>
            <person name="Barry K.W."/>
            <person name="Cichocki N."/>
            <person name="Veneault-Fourrey C."/>
            <person name="LaButti K."/>
            <person name="Lindquist E.A."/>
            <person name="Lipzen A."/>
            <person name="Lundell T."/>
            <person name="Morin E."/>
            <person name="Murat C."/>
            <person name="Riley R."/>
            <person name="Ohm R."/>
            <person name="Sun H."/>
            <person name="Tunlid A."/>
            <person name="Henrissat B."/>
            <person name="Grigoriev I.V."/>
            <person name="Hibbett D.S."/>
            <person name="Martin F."/>
        </authorList>
    </citation>
    <scope>NUCLEOTIDE SEQUENCE [LARGE SCALE GENOMIC DNA]</scope>
    <source>
        <strain evidence="2">LaAM-08-1</strain>
    </source>
</reference>
<dbReference type="OrthoDB" id="9451547at2759"/>
<dbReference type="Proteomes" id="UP000054477">
    <property type="component" value="Unassembled WGS sequence"/>
</dbReference>
<dbReference type="EMBL" id="KN838802">
    <property type="protein sequence ID" value="KIJ94276.1"/>
    <property type="molecule type" value="Genomic_DNA"/>
</dbReference>
<proteinExistence type="predicted"/>
<dbReference type="AlphaFoldDB" id="A0A0C9X9B3"/>
<protein>
    <submittedName>
        <fullName evidence="1">Uncharacterized protein</fullName>
    </submittedName>
</protein>
<keyword evidence="2" id="KW-1185">Reference proteome</keyword>
<dbReference type="STRING" id="1095629.A0A0C9X9B3"/>
<sequence length="64" mass="7570">SCFATIFACTWLSVHPNMPGPDEKSWMTALRRVEVMFWSLICPEMIIFWASRQWVAARSLRDEY</sequence>
<dbReference type="PANTHER" id="PTHR35043">
    <property type="entry name" value="TRANSCRIPTION FACTOR DOMAIN-CONTAINING PROTEIN"/>
    <property type="match status" value="1"/>
</dbReference>
<accession>A0A0C9X9B3</accession>
<organism evidence="1 2">
    <name type="scientific">Laccaria amethystina LaAM-08-1</name>
    <dbReference type="NCBI Taxonomy" id="1095629"/>
    <lineage>
        <taxon>Eukaryota</taxon>
        <taxon>Fungi</taxon>
        <taxon>Dikarya</taxon>
        <taxon>Basidiomycota</taxon>
        <taxon>Agaricomycotina</taxon>
        <taxon>Agaricomycetes</taxon>
        <taxon>Agaricomycetidae</taxon>
        <taxon>Agaricales</taxon>
        <taxon>Agaricineae</taxon>
        <taxon>Hydnangiaceae</taxon>
        <taxon>Laccaria</taxon>
    </lineage>
</organism>
<feature type="non-terminal residue" evidence="1">
    <location>
        <position position="1"/>
    </location>
</feature>